<dbReference type="PANTHER" id="PTHR28557">
    <property type="entry name" value="PROTEIN SLX4IP"/>
    <property type="match status" value="1"/>
</dbReference>
<accession>A0A7K7FMP9</accession>
<dbReference type="Pfam" id="PF15744">
    <property type="entry name" value="UPF0492"/>
    <property type="match status" value="1"/>
</dbReference>
<keyword evidence="3" id="KW-1185">Reference proteome</keyword>
<sequence length="448" mass="49850">FSSFFFFFQCGNFAVLVDVHILPQGSSKDTSWLSDHEKEEVCTLLEEVVASRVKHYLEAPKQRGQGKSMEHAPSGPLFLTANSFHITAYFMKRWVNLRCAVGKHYRELRVFPERFIVCLSKLESDPSAWTFENGVLKEELSNGTSEYFTESAENGKLKISLNEQIKLDILKEIVKRTKPRKSGTSKPQISKDSKKVYLGSADSQAGDRKNDCQSSLGPQSEVKCGSTGQLKDCVNTAESNLELPVLELENYVNRRQPDDVSSQQKPHSVERLKSTLLSENPPCSCESALLGPKQSQKVTKTQAQEKSCGSEEKLEPLKQVSSEGATLIPSNTEMSNCDHDCLGPFLEEKALLNPSLFSKQGTTKTTTSHEESLALGRSLSQPLSVRNDIVQTNKNEPSTATEAGDVMPVMPSSCSELQPVSSEQLTQKRKKEVENGLRKLKLRRLKKS</sequence>
<feature type="compositionally biased region" description="Polar residues" evidence="1">
    <location>
        <begin position="293"/>
        <end position="307"/>
    </location>
</feature>
<feature type="region of interest" description="Disordered" evidence="1">
    <location>
        <begin position="255"/>
        <end position="275"/>
    </location>
</feature>
<dbReference type="AlphaFoldDB" id="A0A7K7FMP9"/>
<organism evidence="2 3">
    <name type="scientific">Chionis minor</name>
    <name type="common">Black-faced sheathbill</name>
    <dbReference type="NCBI Taxonomy" id="227182"/>
    <lineage>
        <taxon>Eukaryota</taxon>
        <taxon>Metazoa</taxon>
        <taxon>Chordata</taxon>
        <taxon>Craniata</taxon>
        <taxon>Vertebrata</taxon>
        <taxon>Euteleostomi</taxon>
        <taxon>Archelosauria</taxon>
        <taxon>Archosauria</taxon>
        <taxon>Dinosauria</taxon>
        <taxon>Saurischia</taxon>
        <taxon>Theropoda</taxon>
        <taxon>Coelurosauria</taxon>
        <taxon>Aves</taxon>
        <taxon>Neognathae</taxon>
        <taxon>Neoaves</taxon>
        <taxon>Charadriiformes</taxon>
        <taxon>Chionididae</taxon>
        <taxon>Chionis</taxon>
    </lineage>
</organism>
<dbReference type="Proteomes" id="UP000557271">
    <property type="component" value="Unassembled WGS sequence"/>
</dbReference>
<name>A0A7K7FMP9_CHIMN</name>
<feature type="region of interest" description="Disordered" evidence="1">
    <location>
        <begin position="289"/>
        <end position="321"/>
    </location>
</feature>
<proteinExistence type="predicted"/>
<gene>
    <name evidence="2" type="primary">Slx4ip</name>
    <name evidence="2" type="ORF">CHIMIN_R09860</name>
</gene>
<feature type="compositionally biased region" description="Polar residues" evidence="1">
    <location>
        <begin position="391"/>
        <end position="401"/>
    </location>
</feature>
<feature type="region of interest" description="Disordered" evidence="1">
    <location>
        <begin position="391"/>
        <end position="448"/>
    </location>
</feature>
<evidence type="ECO:0000313" key="2">
    <source>
        <dbReference type="EMBL" id="NWY58596.1"/>
    </source>
</evidence>
<protein>
    <submittedName>
        <fullName evidence="2">SLX4I protein</fullName>
    </submittedName>
</protein>
<dbReference type="PANTHER" id="PTHR28557:SF1">
    <property type="entry name" value="PROTEIN SLX4IP"/>
    <property type="match status" value="1"/>
</dbReference>
<comment type="caution">
    <text evidence="2">The sequence shown here is derived from an EMBL/GenBank/DDBJ whole genome shotgun (WGS) entry which is preliminary data.</text>
</comment>
<dbReference type="EMBL" id="VZSF01007518">
    <property type="protein sequence ID" value="NWY58596.1"/>
    <property type="molecule type" value="Genomic_DNA"/>
</dbReference>
<reference evidence="2 3" key="1">
    <citation type="submission" date="2019-09" db="EMBL/GenBank/DDBJ databases">
        <title>Bird 10,000 Genomes (B10K) Project - Family phase.</title>
        <authorList>
            <person name="Zhang G."/>
        </authorList>
    </citation>
    <scope>NUCLEOTIDE SEQUENCE [LARGE SCALE GENOMIC DNA]</scope>
    <source>
        <strain evidence="2">B10K-UC-030-51</strain>
    </source>
</reference>
<feature type="region of interest" description="Disordered" evidence="1">
    <location>
        <begin position="177"/>
        <end position="227"/>
    </location>
</feature>
<feature type="compositionally biased region" description="Basic residues" evidence="1">
    <location>
        <begin position="438"/>
        <end position="448"/>
    </location>
</feature>
<evidence type="ECO:0000313" key="3">
    <source>
        <dbReference type="Proteomes" id="UP000557271"/>
    </source>
</evidence>
<dbReference type="OrthoDB" id="9933290at2759"/>
<feature type="compositionally biased region" description="Polar residues" evidence="1">
    <location>
        <begin position="412"/>
        <end position="425"/>
    </location>
</feature>
<feature type="non-terminal residue" evidence="2">
    <location>
        <position position="1"/>
    </location>
</feature>
<dbReference type="InterPro" id="IPR031479">
    <property type="entry name" value="SLX4IP"/>
</dbReference>
<evidence type="ECO:0000256" key="1">
    <source>
        <dbReference type="SAM" id="MobiDB-lite"/>
    </source>
</evidence>
<feature type="non-terminal residue" evidence="2">
    <location>
        <position position="448"/>
    </location>
</feature>